<feature type="transmembrane region" description="Helical" evidence="1">
    <location>
        <begin position="237"/>
        <end position="258"/>
    </location>
</feature>
<feature type="transmembrane region" description="Helical" evidence="1">
    <location>
        <begin position="63"/>
        <end position="83"/>
    </location>
</feature>
<dbReference type="EMBL" id="DVNO01000033">
    <property type="protein sequence ID" value="HIU65725.1"/>
    <property type="molecule type" value="Genomic_DNA"/>
</dbReference>
<organism evidence="2 3">
    <name type="scientific">Candidatus Enterousia avicola</name>
    <dbReference type="NCBI Taxonomy" id="2840787"/>
    <lineage>
        <taxon>Bacteria</taxon>
        <taxon>Pseudomonadati</taxon>
        <taxon>Pseudomonadota</taxon>
        <taxon>Alphaproteobacteria</taxon>
        <taxon>Candidatus Enterousia</taxon>
    </lineage>
</organism>
<protein>
    <submittedName>
        <fullName evidence="2">Uncharacterized protein</fullName>
    </submittedName>
</protein>
<feature type="transmembrane region" description="Helical" evidence="1">
    <location>
        <begin position="25"/>
        <end position="43"/>
    </location>
</feature>
<evidence type="ECO:0000313" key="2">
    <source>
        <dbReference type="EMBL" id="HIU65725.1"/>
    </source>
</evidence>
<evidence type="ECO:0000313" key="3">
    <source>
        <dbReference type="Proteomes" id="UP000824142"/>
    </source>
</evidence>
<name>A0A9D1MSD6_9PROT</name>
<proteinExistence type="predicted"/>
<dbReference type="AlphaFoldDB" id="A0A9D1MSD6"/>
<gene>
    <name evidence="2" type="ORF">IAC63_03750</name>
</gene>
<accession>A0A9D1MSD6</accession>
<keyword evidence="1" id="KW-0472">Membrane</keyword>
<feature type="transmembrane region" description="Helical" evidence="1">
    <location>
        <begin position="294"/>
        <end position="321"/>
    </location>
</feature>
<dbReference type="Proteomes" id="UP000824142">
    <property type="component" value="Unassembled WGS sequence"/>
</dbReference>
<sequence>MFDDTMIVQSAVSAFNNAALSAPAFFWWAFLSIPLFVMVYFYGKSFVERFGWSVRNIKSKISLTVVLFVFAWLILFGGNYGVLRDNVTILPFMIAAIVFVASIYVGSNFNQLNLPKLRSATKKQKLRIISVWILFFTVIGLSDFHAWWGPLLQMGAFAAGLLIGRKAKNEMRPLAGTSLIIFATTVAILMQPEFFRFGQLGNLSAIHLIFLIAIALVTAAVIALRNVKPKSFIRHSAFVKLKWLARFLSALCVALFVLTESVPIFLGMTVMLFVTFVLSIVHSEKIQEHLDEKLFAILLCLFGIITTMPVITALGIVYWTYLPNVNVWQQSKFLL</sequence>
<feature type="transmembrane region" description="Helical" evidence="1">
    <location>
        <begin position="171"/>
        <end position="191"/>
    </location>
</feature>
<keyword evidence="1" id="KW-0812">Transmembrane</keyword>
<evidence type="ECO:0000256" key="1">
    <source>
        <dbReference type="SAM" id="Phobius"/>
    </source>
</evidence>
<comment type="caution">
    <text evidence="2">The sequence shown here is derived from an EMBL/GenBank/DDBJ whole genome shotgun (WGS) entry which is preliminary data.</text>
</comment>
<feature type="transmembrane region" description="Helical" evidence="1">
    <location>
        <begin position="203"/>
        <end position="225"/>
    </location>
</feature>
<reference evidence="2" key="2">
    <citation type="journal article" date="2021" name="PeerJ">
        <title>Extensive microbial diversity within the chicken gut microbiome revealed by metagenomics and culture.</title>
        <authorList>
            <person name="Gilroy R."/>
            <person name="Ravi A."/>
            <person name="Getino M."/>
            <person name="Pursley I."/>
            <person name="Horton D.L."/>
            <person name="Alikhan N.F."/>
            <person name="Baker D."/>
            <person name="Gharbi K."/>
            <person name="Hall N."/>
            <person name="Watson M."/>
            <person name="Adriaenssens E.M."/>
            <person name="Foster-Nyarko E."/>
            <person name="Jarju S."/>
            <person name="Secka A."/>
            <person name="Antonio M."/>
            <person name="Oren A."/>
            <person name="Chaudhuri R.R."/>
            <person name="La Ragione R."/>
            <person name="Hildebrand F."/>
            <person name="Pallen M.J."/>
        </authorList>
    </citation>
    <scope>NUCLEOTIDE SEQUENCE</scope>
    <source>
        <strain evidence="2">CHK136-897</strain>
    </source>
</reference>
<keyword evidence="1" id="KW-1133">Transmembrane helix</keyword>
<feature type="transmembrane region" description="Helical" evidence="1">
    <location>
        <begin position="89"/>
        <end position="106"/>
    </location>
</feature>
<reference evidence="2" key="1">
    <citation type="submission" date="2020-10" db="EMBL/GenBank/DDBJ databases">
        <authorList>
            <person name="Gilroy R."/>
        </authorList>
    </citation>
    <scope>NUCLEOTIDE SEQUENCE</scope>
    <source>
        <strain evidence="2">CHK136-897</strain>
    </source>
</reference>
<feature type="transmembrane region" description="Helical" evidence="1">
    <location>
        <begin position="126"/>
        <end position="141"/>
    </location>
</feature>